<evidence type="ECO:0000313" key="1">
    <source>
        <dbReference type="EMBL" id="QIB64221.1"/>
    </source>
</evidence>
<gene>
    <name evidence="1" type="ORF">G3T16_01130</name>
</gene>
<reference evidence="1 2" key="1">
    <citation type="submission" date="2020-02" db="EMBL/GenBank/DDBJ databases">
        <title>Genome sequencing for Kineobactrum sp. M2.</title>
        <authorList>
            <person name="Park S.-J."/>
        </authorList>
    </citation>
    <scope>NUCLEOTIDE SEQUENCE [LARGE SCALE GENOMIC DNA]</scope>
    <source>
        <strain evidence="1 2">M2</strain>
    </source>
</reference>
<dbReference type="KEGG" id="kim:G3T16_01130"/>
<evidence type="ECO:0000313" key="2">
    <source>
        <dbReference type="Proteomes" id="UP000477680"/>
    </source>
</evidence>
<proteinExistence type="predicted"/>
<dbReference type="Proteomes" id="UP000477680">
    <property type="component" value="Chromosome"/>
</dbReference>
<sequence>MKLVAFNFSIAPTAHLVVLIKSVPAKINALASPTAIHLSLHQAKLETPVFISLERNVSGYLHIHIVLIPSGHPDYSPVVRE</sequence>
<dbReference type="AlphaFoldDB" id="A0A6C0TWR1"/>
<dbReference type="EMBL" id="CP048711">
    <property type="protein sequence ID" value="QIB64221.1"/>
    <property type="molecule type" value="Genomic_DNA"/>
</dbReference>
<protein>
    <submittedName>
        <fullName evidence="1">Uncharacterized protein</fullName>
    </submittedName>
</protein>
<organism evidence="1 2">
    <name type="scientific">Kineobactrum salinum</name>
    <dbReference type="NCBI Taxonomy" id="2708301"/>
    <lineage>
        <taxon>Bacteria</taxon>
        <taxon>Pseudomonadati</taxon>
        <taxon>Pseudomonadota</taxon>
        <taxon>Gammaproteobacteria</taxon>
        <taxon>Cellvibrionales</taxon>
        <taxon>Halieaceae</taxon>
        <taxon>Kineobactrum</taxon>
    </lineage>
</organism>
<dbReference type="RefSeq" id="WP_163493471.1">
    <property type="nucleotide sequence ID" value="NZ_CP048711.1"/>
</dbReference>
<name>A0A6C0TWR1_9GAMM</name>
<keyword evidence="2" id="KW-1185">Reference proteome</keyword>
<accession>A0A6C0TWR1</accession>